<comment type="caution">
    <text evidence="3">The sequence shown here is derived from an EMBL/GenBank/DDBJ whole genome shotgun (WGS) entry which is preliminary data.</text>
</comment>
<keyword evidence="4" id="KW-1185">Reference proteome</keyword>
<feature type="transmembrane region" description="Helical" evidence="1">
    <location>
        <begin position="110"/>
        <end position="128"/>
    </location>
</feature>
<protein>
    <submittedName>
        <fullName evidence="3">VanZ family protein</fullName>
    </submittedName>
</protein>
<evidence type="ECO:0000313" key="3">
    <source>
        <dbReference type="EMBL" id="MBD2752591.1"/>
    </source>
</evidence>
<keyword evidence="1" id="KW-1133">Transmembrane helix</keyword>
<dbReference type="RefSeq" id="WP_191038222.1">
    <property type="nucleotide sequence ID" value="NZ_JACXAA010000002.1"/>
</dbReference>
<sequence>MNQWFSKAHLRILAAVYTVMILLLVTLPINGEDQVLGKLNDNYVLQVRYDYISHTLLFIPWTVLMWWGYSLRLKTNKEQRIWFAAVLGFAIACEYIQLPLTYRTFNVNDLLANLLGVLLGFLLARGLSKSNVEQQPKRLND</sequence>
<organism evidence="3 4">
    <name type="scientific">Spirosoma validum</name>
    <dbReference type="NCBI Taxonomy" id="2771355"/>
    <lineage>
        <taxon>Bacteria</taxon>
        <taxon>Pseudomonadati</taxon>
        <taxon>Bacteroidota</taxon>
        <taxon>Cytophagia</taxon>
        <taxon>Cytophagales</taxon>
        <taxon>Cytophagaceae</taxon>
        <taxon>Spirosoma</taxon>
    </lineage>
</organism>
<evidence type="ECO:0000313" key="4">
    <source>
        <dbReference type="Proteomes" id="UP000653797"/>
    </source>
</evidence>
<name>A0A927GCL0_9BACT</name>
<dbReference type="Pfam" id="PF04892">
    <property type="entry name" value="VanZ"/>
    <property type="match status" value="1"/>
</dbReference>
<feature type="domain" description="VanZ-like" evidence="2">
    <location>
        <begin position="47"/>
        <end position="125"/>
    </location>
</feature>
<keyword evidence="1" id="KW-0472">Membrane</keyword>
<dbReference type="InterPro" id="IPR006976">
    <property type="entry name" value="VanZ-like"/>
</dbReference>
<dbReference type="PANTHER" id="PTHR28008:SF1">
    <property type="entry name" value="DOMAIN PROTEIN, PUTATIVE (AFU_ORTHOLOGUE AFUA_3G10980)-RELATED"/>
    <property type="match status" value="1"/>
</dbReference>
<reference evidence="3" key="1">
    <citation type="submission" date="2020-09" db="EMBL/GenBank/DDBJ databases">
        <authorList>
            <person name="Kim M.K."/>
        </authorList>
    </citation>
    <scope>NUCLEOTIDE SEQUENCE</scope>
    <source>
        <strain evidence="3">BT704</strain>
    </source>
</reference>
<evidence type="ECO:0000256" key="1">
    <source>
        <dbReference type="SAM" id="Phobius"/>
    </source>
</evidence>
<accession>A0A927GCL0</accession>
<dbReference type="PANTHER" id="PTHR28008">
    <property type="entry name" value="DOMAIN PROTEIN, PUTATIVE (AFU_ORTHOLOGUE AFUA_3G10980)-RELATED"/>
    <property type="match status" value="1"/>
</dbReference>
<dbReference type="EMBL" id="JACXAA010000002">
    <property type="protein sequence ID" value="MBD2752591.1"/>
    <property type="molecule type" value="Genomic_DNA"/>
</dbReference>
<proteinExistence type="predicted"/>
<evidence type="ECO:0000259" key="2">
    <source>
        <dbReference type="Pfam" id="PF04892"/>
    </source>
</evidence>
<dbReference type="AlphaFoldDB" id="A0A927GCL0"/>
<keyword evidence="1" id="KW-0812">Transmembrane</keyword>
<gene>
    <name evidence="3" type="ORF">IC230_06810</name>
</gene>
<feature type="transmembrane region" description="Helical" evidence="1">
    <location>
        <begin position="12"/>
        <end position="31"/>
    </location>
</feature>
<feature type="transmembrane region" description="Helical" evidence="1">
    <location>
        <begin position="51"/>
        <end position="69"/>
    </location>
</feature>
<dbReference type="Proteomes" id="UP000653797">
    <property type="component" value="Unassembled WGS sequence"/>
</dbReference>
<feature type="transmembrane region" description="Helical" evidence="1">
    <location>
        <begin position="81"/>
        <end position="98"/>
    </location>
</feature>